<dbReference type="Pfam" id="PF00648">
    <property type="entry name" value="Peptidase_C2"/>
    <property type="match status" value="1"/>
</dbReference>
<feature type="active site" evidence="5">
    <location>
        <position position="339"/>
    </location>
</feature>
<dbReference type="PANTHER" id="PTHR10183:SF379">
    <property type="entry name" value="CALPAIN-5"/>
    <property type="match status" value="1"/>
</dbReference>
<dbReference type="Proteomes" id="UP001165060">
    <property type="component" value="Unassembled WGS sequence"/>
</dbReference>
<evidence type="ECO:0000313" key="8">
    <source>
        <dbReference type="Proteomes" id="UP001165060"/>
    </source>
</evidence>
<dbReference type="Gene3D" id="3.90.70.10">
    <property type="entry name" value="Cysteine proteinases"/>
    <property type="match status" value="1"/>
</dbReference>
<comment type="similarity">
    <text evidence="1">Belongs to the peptidase C2 family.</text>
</comment>
<evidence type="ECO:0000256" key="5">
    <source>
        <dbReference type="PROSITE-ProRule" id="PRU00239"/>
    </source>
</evidence>
<evidence type="ECO:0000256" key="2">
    <source>
        <dbReference type="ARBA" id="ARBA00022670"/>
    </source>
</evidence>
<dbReference type="SMART" id="SM00230">
    <property type="entry name" value="CysPc"/>
    <property type="match status" value="1"/>
</dbReference>
<organism evidence="7 8">
    <name type="scientific">Tetraparma gracilis</name>
    <dbReference type="NCBI Taxonomy" id="2962635"/>
    <lineage>
        <taxon>Eukaryota</taxon>
        <taxon>Sar</taxon>
        <taxon>Stramenopiles</taxon>
        <taxon>Ochrophyta</taxon>
        <taxon>Bolidophyceae</taxon>
        <taxon>Parmales</taxon>
        <taxon>Triparmaceae</taxon>
        <taxon>Tetraparma</taxon>
    </lineage>
</organism>
<evidence type="ECO:0000256" key="4">
    <source>
        <dbReference type="ARBA" id="ARBA00022807"/>
    </source>
</evidence>
<dbReference type="PRINTS" id="PR00704">
    <property type="entry name" value="CALPAIN"/>
</dbReference>
<keyword evidence="2 5" id="KW-0645">Protease</keyword>
<dbReference type="EMBL" id="BRYB01000603">
    <property type="protein sequence ID" value="GMI33765.1"/>
    <property type="molecule type" value="Genomic_DNA"/>
</dbReference>
<keyword evidence="4 5" id="KW-0788">Thiol protease</keyword>
<evidence type="ECO:0000313" key="7">
    <source>
        <dbReference type="EMBL" id="GMI33765.1"/>
    </source>
</evidence>
<feature type="active site" evidence="5">
    <location>
        <position position="139"/>
    </location>
</feature>
<feature type="active site" evidence="5">
    <location>
        <position position="359"/>
    </location>
</feature>
<comment type="caution">
    <text evidence="7">The sequence shown here is derived from an EMBL/GenBank/DDBJ whole genome shotgun (WGS) entry which is preliminary data.</text>
</comment>
<accession>A0ABQ6MUV1</accession>
<gene>
    <name evidence="7" type="ORF">TeGR_g3649</name>
</gene>
<evidence type="ECO:0000259" key="6">
    <source>
        <dbReference type="PROSITE" id="PS50203"/>
    </source>
</evidence>
<dbReference type="InterPro" id="IPR022684">
    <property type="entry name" value="Calpain_cysteine_protease"/>
</dbReference>
<dbReference type="CDD" id="cd00044">
    <property type="entry name" value="CysPc"/>
    <property type="match status" value="1"/>
</dbReference>
<evidence type="ECO:0000256" key="3">
    <source>
        <dbReference type="ARBA" id="ARBA00022801"/>
    </source>
</evidence>
<proteinExistence type="inferred from homology"/>
<dbReference type="PROSITE" id="PS00139">
    <property type="entry name" value="THIOL_PROTEASE_CYS"/>
    <property type="match status" value="1"/>
</dbReference>
<dbReference type="InterPro" id="IPR001300">
    <property type="entry name" value="Peptidase_C2_calpain_cat"/>
</dbReference>
<name>A0ABQ6MUV1_9STRA</name>
<reference evidence="7 8" key="1">
    <citation type="journal article" date="2023" name="Commun. Biol.">
        <title>Genome analysis of Parmales, the sister group of diatoms, reveals the evolutionary specialization of diatoms from phago-mixotrophs to photoautotrophs.</title>
        <authorList>
            <person name="Ban H."/>
            <person name="Sato S."/>
            <person name="Yoshikawa S."/>
            <person name="Yamada K."/>
            <person name="Nakamura Y."/>
            <person name="Ichinomiya M."/>
            <person name="Sato N."/>
            <person name="Blanc-Mathieu R."/>
            <person name="Endo H."/>
            <person name="Kuwata A."/>
            <person name="Ogata H."/>
        </authorList>
    </citation>
    <scope>NUCLEOTIDE SEQUENCE [LARGE SCALE GENOMIC DNA]</scope>
</reference>
<evidence type="ECO:0000256" key="1">
    <source>
        <dbReference type="ARBA" id="ARBA00007623"/>
    </source>
</evidence>
<protein>
    <recommendedName>
        <fullName evidence="6">Calpain catalytic domain-containing protein</fullName>
    </recommendedName>
</protein>
<sequence length="502" mass="56657">MAIFGCLDRSQKFRALKLVAYDVSMCTFIGLKFLLIPVDFIFQAFRIYCWSCVSLYWFRCFGHVFKCVDTRLCKCWDMRYTDSEFPATAASVNHKDPKGKYYAWMRAFELSRAKDNKDPKLFSNGVDASDLCQGGLGDCWLISAIAALAEFPGLVQRVFVTKETSEWGRYELRLFDISKDSADGGEDTKGSFVNVVIDDRLPCSVDRGFPRTLYLRMNDEGEIWPLLLEKAMAKWAGSYEALDGGHCAWALATLTGWDTLSYTKFGDDAKWTKCRLAPDPTNPRSPHEVQFKTMNEEVDDDAVFTLLKEWEKKDYVMCAASGSGKDTEADSKGGIVQGHAYTLIGVYEVKGIKLVKLRNPWGKFEWSGMWSDNDEAWTKNPEVKKALKPRFADDGIFFMSFEDFTKNYRKVDVCMREISAETDLFLDVAEEDGAAGPAKSCCVGCGKYFSGAGYKVSCGGRVNDKVQARLSWYNRNASTLWSEFKAERAARRSGLANAENHV</sequence>
<keyword evidence="3 5" id="KW-0378">Hydrolase</keyword>
<dbReference type="PROSITE" id="PS50203">
    <property type="entry name" value="CALPAIN_CAT"/>
    <property type="match status" value="1"/>
</dbReference>
<dbReference type="PANTHER" id="PTHR10183">
    <property type="entry name" value="CALPAIN"/>
    <property type="match status" value="1"/>
</dbReference>
<dbReference type="InterPro" id="IPR000169">
    <property type="entry name" value="Pept_cys_AS"/>
</dbReference>
<feature type="domain" description="Calpain catalytic" evidence="6">
    <location>
        <begin position="79"/>
        <end position="417"/>
    </location>
</feature>
<dbReference type="InterPro" id="IPR038765">
    <property type="entry name" value="Papain-like_cys_pep_sf"/>
</dbReference>
<keyword evidence="8" id="KW-1185">Reference proteome</keyword>
<dbReference type="SUPFAM" id="SSF54001">
    <property type="entry name" value="Cysteine proteinases"/>
    <property type="match status" value="1"/>
</dbReference>